<proteinExistence type="predicted"/>
<evidence type="ECO:0008006" key="4">
    <source>
        <dbReference type="Google" id="ProtNLM"/>
    </source>
</evidence>
<feature type="region of interest" description="Disordered" evidence="1">
    <location>
        <begin position="75"/>
        <end position="107"/>
    </location>
</feature>
<keyword evidence="3" id="KW-1185">Reference proteome</keyword>
<evidence type="ECO:0000313" key="2">
    <source>
        <dbReference type="EMBL" id="MDR7279684.1"/>
    </source>
</evidence>
<dbReference type="AlphaFoldDB" id="A0AAE3YWS8"/>
<dbReference type="EMBL" id="JAVDYB010000001">
    <property type="protein sequence ID" value="MDR7279684.1"/>
    <property type="molecule type" value="Genomic_DNA"/>
</dbReference>
<protein>
    <recommendedName>
        <fullName evidence="4">Type VII secretion protein EccE</fullName>
    </recommendedName>
</protein>
<reference evidence="2" key="1">
    <citation type="submission" date="2023-07" db="EMBL/GenBank/DDBJ databases">
        <title>Sequencing the genomes of 1000 actinobacteria strains.</title>
        <authorList>
            <person name="Klenk H.-P."/>
        </authorList>
    </citation>
    <scope>NUCLEOTIDE SEQUENCE</scope>
    <source>
        <strain evidence="2">DSM 44707</strain>
    </source>
</reference>
<organism evidence="2 3">
    <name type="scientific">Catenuloplanes atrovinosus</name>
    <dbReference type="NCBI Taxonomy" id="137266"/>
    <lineage>
        <taxon>Bacteria</taxon>
        <taxon>Bacillati</taxon>
        <taxon>Actinomycetota</taxon>
        <taxon>Actinomycetes</taxon>
        <taxon>Micromonosporales</taxon>
        <taxon>Micromonosporaceae</taxon>
        <taxon>Catenuloplanes</taxon>
    </lineage>
</organism>
<dbReference type="RefSeq" id="WP_310373644.1">
    <property type="nucleotide sequence ID" value="NZ_JAVDYB010000001.1"/>
</dbReference>
<feature type="compositionally biased region" description="Basic and acidic residues" evidence="1">
    <location>
        <begin position="89"/>
        <end position="98"/>
    </location>
</feature>
<sequence length="512" mass="54136">MAASARTARVLATELAVAAVLAAAAGGPVAAAAAVPVAAGVIAAAWVRVRGRHLHEWPGVALRYRRARPPAALTGPLVTVPLPPPPSRLPHEHERSPDVDGPTPEAMEDEHGLTVVLELGEPDAPIAPEPSPLPHPAAFRTAHAHVQLVVSVEPALAPAYRAMTDVPARLRALLAVRVPHRPGRDALRDLHNALRSVRTVLGDLPHRPLDGAELRRTLQDLAGTDGPVTQTWRHLRTPHHVHTMLRVTGDRPPVAALARLPAGRVTLAMTPAGTLLHVAAPAETHVPGARPLDGEHLAALTAALPLARDPHASPRTDRRPVEVPRDGLFLGRDRAGEPVVIRPFRRTAPVTIALVGGVRGAHLLTLRALASGAVVVVRTGRPRAWAPLLRAADPTGTVARLTGDAVDHPGRVLEVLDHAAGPGPYRHSRLLVLDELTPETAAAAARADLVLLQQLPAGHAEVAERHLGLGRAAGWLTRVRPGMVAVVVDRSLRWADPSPTVTERQLLDHASA</sequence>
<dbReference type="Proteomes" id="UP001183643">
    <property type="component" value="Unassembled WGS sequence"/>
</dbReference>
<evidence type="ECO:0000256" key="1">
    <source>
        <dbReference type="SAM" id="MobiDB-lite"/>
    </source>
</evidence>
<gene>
    <name evidence="2" type="ORF">J2S41_006462</name>
</gene>
<accession>A0AAE3YWS8</accession>
<evidence type="ECO:0000313" key="3">
    <source>
        <dbReference type="Proteomes" id="UP001183643"/>
    </source>
</evidence>
<name>A0AAE3YWS8_9ACTN</name>
<comment type="caution">
    <text evidence="2">The sequence shown here is derived from an EMBL/GenBank/DDBJ whole genome shotgun (WGS) entry which is preliminary data.</text>
</comment>